<evidence type="ECO:0000313" key="2">
    <source>
        <dbReference type="Proteomes" id="UP001168821"/>
    </source>
</evidence>
<dbReference type="EMBL" id="JALNTZ010000004">
    <property type="protein sequence ID" value="KAJ3655299.1"/>
    <property type="molecule type" value="Genomic_DNA"/>
</dbReference>
<accession>A0AA38MGV8</accession>
<proteinExistence type="predicted"/>
<organism evidence="1 2">
    <name type="scientific">Zophobas morio</name>
    <dbReference type="NCBI Taxonomy" id="2755281"/>
    <lineage>
        <taxon>Eukaryota</taxon>
        <taxon>Metazoa</taxon>
        <taxon>Ecdysozoa</taxon>
        <taxon>Arthropoda</taxon>
        <taxon>Hexapoda</taxon>
        <taxon>Insecta</taxon>
        <taxon>Pterygota</taxon>
        <taxon>Neoptera</taxon>
        <taxon>Endopterygota</taxon>
        <taxon>Coleoptera</taxon>
        <taxon>Polyphaga</taxon>
        <taxon>Cucujiformia</taxon>
        <taxon>Tenebrionidae</taxon>
        <taxon>Zophobas</taxon>
    </lineage>
</organism>
<evidence type="ECO:0000313" key="1">
    <source>
        <dbReference type="EMBL" id="KAJ3655299.1"/>
    </source>
</evidence>
<reference evidence="1" key="1">
    <citation type="journal article" date="2023" name="G3 (Bethesda)">
        <title>Whole genome assemblies of Zophobas morio and Tenebrio molitor.</title>
        <authorList>
            <person name="Kaur S."/>
            <person name="Stinson S.A."/>
            <person name="diCenzo G.C."/>
        </authorList>
    </citation>
    <scope>NUCLEOTIDE SEQUENCE</scope>
    <source>
        <strain evidence="1">QUZm001</strain>
    </source>
</reference>
<keyword evidence="2" id="KW-1185">Reference proteome</keyword>
<dbReference type="GO" id="GO:0003676">
    <property type="term" value="F:nucleic acid binding"/>
    <property type="evidence" value="ECO:0007669"/>
    <property type="project" value="InterPro"/>
</dbReference>
<gene>
    <name evidence="1" type="ORF">Zmor_014434</name>
</gene>
<name>A0AA38MGV8_9CUCU</name>
<sequence>MGTIYRLMRHVHRSMGVMAWRAIAYGSRLLLIFIRGNMTAARYIDDLLWPGLLPNIESLQNDLFQQDNARLRIAHRTMHFLEDAAIDILPWPPRSPDFNPIEYGCVHECIQHGGRPAHN</sequence>
<evidence type="ECO:0008006" key="3">
    <source>
        <dbReference type="Google" id="ProtNLM"/>
    </source>
</evidence>
<dbReference type="InterPro" id="IPR036397">
    <property type="entry name" value="RNaseH_sf"/>
</dbReference>
<dbReference type="Gene3D" id="3.30.420.10">
    <property type="entry name" value="Ribonuclease H-like superfamily/Ribonuclease H"/>
    <property type="match status" value="1"/>
</dbReference>
<protein>
    <recommendedName>
        <fullName evidence="3">Tc1-like transposase DDE domain-containing protein</fullName>
    </recommendedName>
</protein>
<dbReference type="AlphaFoldDB" id="A0AA38MGV8"/>
<dbReference type="Proteomes" id="UP001168821">
    <property type="component" value="Unassembled WGS sequence"/>
</dbReference>
<comment type="caution">
    <text evidence="1">The sequence shown here is derived from an EMBL/GenBank/DDBJ whole genome shotgun (WGS) entry which is preliminary data.</text>
</comment>